<keyword evidence="1" id="KW-0418">Kinase</keyword>
<dbReference type="GO" id="GO:0016301">
    <property type="term" value="F:kinase activity"/>
    <property type="evidence" value="ECO:0007669"/>
    <property type="project" value="UniProtKB-KW"/>
</dbReference>
<evidence type="ECO:0000313" key="2">
    <source>
        <dbReference type="Proteomes" id="UP001140949"/>
    </source>
</evidence>
<sequence length="36" mass="3584">MEKEGGVMVGGVDQRGVHGKVAGLVVSSLEMVGDVG</sequence>
<accession>A0AAX6I469</accession>
<protein>
    <submittedName>
        <fullName evidence="1">Proline-rich receptor-like protein kinase PERK13</fullName>
    </submittedName>
</protein>
<reference evidence="1" key="2">
    <citation type="submission" date="2023-04" db="EMBL/GenBank/DDBJ databases">
        <authorList>
            <person name="Bruccoleri R.E."/>
            <person name="Oakeley E.J."/>
            <person name="Faust A.-M."/>
            <person name="Dessus-Babus S."/>
            <person name="Altorfer M."/>
            <person name="Burckhardt D."/>
            <person name="Oertli M."/>
            <person name="Naumann U."/>
            <person name="Petersen F."/>
            <person name="Wong J."/>
        </authorList>
    </citation>
    <scope>NUCLEOTIDE SEQUENCE</scope>
    <source>
        <strain evidence="1">GSM-AAB239-AS_SAM_17_03QT</strain>
        <tissue evidence="1">Leaf</tissue>
    </source>
</reference>
<evidence type="ECO:0000313" key="1">
    <source>
        <dbReference type="EMBL" id="KAJ6847982.1"/>
    </source>
</evidence>
<name>A0AAX6I469_IRIPA</name>
<keyword evidence="1" id="KW-0808">Transferase</keyword>
<reference evidence="1" key="1">
    <citation type="journal article" date="2023" name="GigaByte">
        <title>Genome assembly of the bearded iris, Iris pallida Lam.</title>
        <authorList>
            <person name="Bruccoleri R.E."/>
            <person name="Oakeley E.J."/>
            <person name="Faust A.M.E."/>
            <person name="Altorfer M."/>
            <person name="Dessus-Babus S."/>
            <person name="Burckhardt D."/>
            <person name="Oertli M."/>
            <person name="Naumann U."/>
            <person name="Petersen F."/>
            <person name="Wong J."/>
        </authorList>
    </citation>
    <scope>NUCLEOTIDE SEQUENCE</scope>
    <source>
        <strain evidence="1">GSM-AAB239-AS_SAM_17_03QT</strain>
    </source>
</reference>
<proteinExistence type="predicted"/>
<gene>
    <name evidence="1" type="ORF">M6B38_115770</name>
</gene>
<keyword evidence="1" id="KW-0675">Receptor</keyword>
<dbReference type="AlphaFoldDB" id="A0AAX6I469"/>
<keyword evidence="2" id="KW-1185">Reference proteome</keyword>
<comment type="caution">
    <text evidence="1">The sequence shown here is derived from an EMBL/GenBank/DDBJ whole genome shotgun (WGS) entry which is preliminary data.</text>
</comment>
<dbReference type="Proteomes" id="UP001140949">
    <property type="component" value="Unassembled WGS sequence"/>
</dbReference>
<dbReference type="EMBL" id="JANAVB010004797">
    <property type="protein sequence ID" value="KAJ6847982.1"/>
    <property type="molecule type" value="Genomic_DNA"/>
</dbReference>
<organism evidence="1 2">
    <name type="scientific">Iris pallida</name>
    <name type="common">Sweet iris</name>
    <dbReference type="NCBI Taxonomy" id="29817"/>
    <lineage>
        <taxon>Eukaryota</taxon>
        <taxon>Viridiplantae</taxon>
        <taxon>Streptophyta</taxon>
        <taxon>Embryophyta</taxon>
        <taxon>Tracheophyta</taxon>
        <taxon>Spermatophyta</taxon>
        <taxon>Magnoliopsida</taxon>
        <taxon>Liliopsida</taxon>
        <taxon>Asparagales</taxon>
        <taxon>Iridaceae</taxon>
        <taxon>Iridoideae</taxon>
        <taxon>Irideae</taxon>
        <taxon>Iris</taxon>
    </lineage>
</organism>